<dbReference type="PROSITE" id="PS51257">
    <property type="entry name" value="PROKAR_LIPOPROTEIN"/>
    <property type="match status" value="1"/>
</dbReference>
<sequence length="491" mass="53828">MKGLRYNHLAQIAVFGTALIMSGCSLTGGGADASDEKSALKILYYDERSFYDQYGTLYSALHPNVELTVVSNQNYTNEPVKDPDAELQKFIDKENPDVLILGNDQLTKFAKDGKLLELDALIAEKDYHQETLIPGLIDYMKQLGDGKVYGLSPSFYSQAIFYNKDLFAKYGIPLPQDKMSWEQLLQLAKRFPTDGAKDKRVYGLNLGYNTDAYQLGSTIGASQNLAMFNAASGQVTVNTPSWKKVFQTAVDALKSGSLYVEDPNGNSGSSTYEDYMLRDPFLAGRLAMKFESTYMLEQIKEAQSRLKDKVVQNWDLVTVPVDPQNPDGSTNMNFGQIFAINAKSANADAAKEFIRYITGEEFARVTSKVNSGGFSVRTTYLKDDANHNMQAFYMLKPVQSNLYKDYDKLPPNFYMTFTNLIQQEMKSAADGKKSVDAALDKAQAEGQLAMTQELAKAKNQPDAGASPSAGGDASADGDASAAGTAATNASK</sequence>
<dbReference type="EMBL" id="JAAAMV010000027">
    <property type="protein sequence ID" value="NBD27457.1"/>
    <property type="molecule type" value="Genomic_DNA"/>
</dbReference>
<comment type="similarity">
    <text evidence="2">Belongs to the bacterial solute-binding protein 1 family.</text>
</comment>
<keyword evidence="7" id="KW-1185">Reference proteome</keyword>
<dbReference type="Proteomes" id="UP000665561">
    <property type="component" value="Unassembled WGS sequence"/>
</dbReference>
<evidence type="ECO:0000256" key="3">
    <source>
        <dbReference type="ARBA" id="ARBA00022448"/>
    </source>
</evidence>
<accession>A0ABW9XXM1</accession>
<dbReference type="RefSeq" id="WP_161746476.1">
    <property type="nucleotide sequence ID" value="NZ_JAAAMV010000027.1"/>
</dbReference>
<reference evidence="6 7" key="1">
    <citation type="submission" date="2020-01" db="EMBL/GenBank/DDBJ databases">
        <title>Paenibacillus soybeanensis sp. nov. isolated from the nodules of soybean (Glycine max(L.) Merr).</title>
        <authorList>
            <person name="Wang H."/>
        </authorList>
    </citation>
    <scope>NUCLEOTIDE SEQUENCE [LARGE SCALE GENOMIC DNA]</scope>
    <source>
        <strain evidence="6 7">T1</strain>
    </source>
</reference>
<evidence type="ECO:0000313" key="6">
    <source>
        <dbReference type="EMBL" id="NBD27457.1"/>
    </source>
</evidence>
<name>A0ABW9XXM1_9BACL</name>
<proteinExistence type="inferred from homology"/>
<dbReference type="InterPro" id="IPR050490">
    <property type="entry name" value="Bact_solute-bd_prot1"/>
</dbReference>
<evidence type="ECO:0000313" key="7">
    <source>
        <dbReference type="Proteomes" id="UP000665561"/>
    </source>
</evidence>
<evidence type="ECO:0000256" key="1">
    <source>
        <dbReference type="ARBA" id="ARBA00004196"/>
    </source>
</evidence>
<dbReference type="Gene3D" id="3.40.190.10">
    <property type="entry name" value="Periplasmic binding protein-like II"/>
    <property type="match status" value="1"/>
</dbReference>
<keyword evidence="3" id="KW-0813">Transport</keyword>
<evidence type="ECO:0000256" key="4">
    <source>
        <dbReference type="ARBA" id="ARBA00022729"/>
    </source>
</evidence>
<dbReference type="PANTHER" id="PTHR43649:SF31">
    <property type="entry name" value="SN-GLYCEROL-3-PHOSPHATE-BINDING PERIPLASMIC PROTEIN UGPB"/>
    <property type="match status" value="1"/>
</dbReference>
<comment type="caution">
    <text evidence="6">The sequence shown here is derived from an EMBL/GenBank/DDBJ whole genome shotgun (WGS) entry which is preliminary data.</text>
</comment>
<gene>
    <name evidence="6" type="ORF">GT019_26595</name>
</gene>
<evidence type="ECO:0000256" key="2">
    <source>
        <dbReference type="ARBA" id="ARBA00008520"/>
    </source>
</evidence>
<dbReference type="InterPro" id="IPR006059">
    <property type="entry name" value="SBP"/>
</dbReference>
<feature type="region of interest" description="Disordered" evidence="5">
    <location>
        <begin position="450"/>
        <end position="491"/>
    </location>
</feature>
<keyword evidence="4" id="KW-0732">Signal</keyword>
<comment type="subcellular location">
    <subcellularLocation>
        <location evidence="1">Cell envelope</location>
    </subcellularLocation>
</comment>
<dbReference type="Pfam" id="PF01547">
    <property type="entry name" value="SBP_bac_1"/>
    <property type="match status" value="1"/>
</dbReference>
<evidence type="ECO:0000256" key="5">
    <source>
        <dbReference type="SAM" id="MobiDB-lite"/>
    </source>
</evidence>
<dbReference type="SUPFAM" id="SSF53850">
    <property type="entry name" value="Periplasmic binding protein-like II"/>
    <property type="match status" value="1"/>
</dbReference>
<feature type="compositionally biased region" description="Low complexity" evidence="5">
    <location>
        <begin position="461"/>
        <end position="491"/>
    </location>
</feature>
<organism evidence="6 7">
    <name type="scientific">Paenibacillus glycinis</name>
    <dbReference type="NCBI Taxonomy" id="2697035"/>
    <lineage>
        <taxon>Bacteria</taxon>
        <taxon>Bacillati</taxon>
        <taxon>Bacillota</taxon>
        <taxon>Bacilli</taxon>
        <taxon>Bacillales</taxon>
        <taxon>Paenibacillaceae</taxon>
        <taxon>Paenibacillus</taxon>
    </lineage>
</organism>
<dbReference type="PANTHER" id="PTHR43649">
    <property type="entry name" value="ARABINOSE-BINDING PROTEIN-RELATED"/>
    <property type="match status" value="1"/>
</dbReference>
<protein>
    <submittedName>
        <fullName evidence="6">Extracellular solute-binding protein</fullName>
    </submittedName>
</protein>